<dbReference type="InterPro" id="IPR027417">
    <property type="entry name" value="P-loop_NTPase"/>
</dbReference>
<dbReference type="InterPro" id="IPR002182">
    <property type="entry name" value="NB-ARC"/>
</dbReference>
<comment type="caution">
    <text evidence="2">The sequence shown here is derived from an EMBL/GenBank/DDBJ whole genome shotgun (WGS) entry which is preliminary data.</text>
</comment>
<dbReference type="PANTHER" id="PTHR47691">
    <property type="entry name" value="REGULATOR-RELATED"/>
    <property type="match status" value="1"/>
</dbReference>
<dbReference type="PANTHER" id="PTHR47691:SF3">
    <property type="entry name" value="HTH-TYPE TRANSCRIPTIONAL REGULATOR RV0890C-RELATED"/>
    <property type="match status" value="1"/>
</dbReference>
<keyword evidence="3" id="KW-1185">Reference proteome</keyword>
<dbReference type="OrthoDB" id="5521887at2"/>
<evidence type="ECO:0000256" key="1">
    <source>
        <dbReference type="SAM" id="MobiDB-lite"/>
    </source>
</evidence>
<dbReference type="GO" id="GO:0003677">
    <property type="term" value="F:DNA binding"/>
    <property type="evidence" value="ECO:0007669"/>
    <property type="project" value="InterPro"/>
</dbReference>
<dbReference type="Pfam" id="PF13560">
    <property type="entry name" value="HTH_31"/>
    <property type="match status" value="1"/>
</dbReference>
<dbReference type="InterPro" id="IPR011990">
    <property type="entry name" value="TPR-like_helical_dom_sf"/>
</dbReference>
<dbReference type="CDD" id="cd00093">
    <property type="entry name" value="HTH_XRE"/>
    <property type="match status" value="1"/>
</dbReference>
<dbReference type="GO" id="GO:0043531">
    <property type="term" value="F:ADP binding"/>
    <property type="evidence" value="ECO:0007669"/>
    <property type="project" value="InterPro"/>
</dbReference>
<dbReference type="Pfam" id="PF12862">
    <property type="entry name" value="ANAPC5"/>
    <property type="match status" value="1"/>
</dbReference>
<dbReference type="RefSeq" id="WP_139631307.1">
    <property type="nucleotide sequence ID" value="NZ_VDLX02000005.1"/>
</dbReference>
<dbReference type="EMBL" id="VDLX02000005">
    <property type="protein sequence ID" value="KAB8194714.1"/>
    <property type="molecule type" value="Genomic_DNA"/>
</dbReference>
<dbReference type="Pfam" id="PF00931">
    <property type="entry name" value="NB-ARC"/>
    <property type="match status" value="1"/>
</dbReference>
<evidence type="ECO:0000313" key="3">
    <source>
        <dbReference type="Proteomes" id="UP000312512"/>
    </source>
</evidence>
<sequence>MPPIARVAGQGDPAVQGAVAVGALVRAWRERALLTQEQLAALAGLNARTVRRLETGELQRPRSSSVRSLAEALGLDAAEVSLLARAASPAPRRPRPGPGPGPAGVVPRQLPADVAVFVGRARELALVDEARAGDALVITAIDGMGGVGKTALAVHAAHRLAGRFPDGQLYVNLQGYAPGPPLSPMQALATLLRALGVSPDQVPVEQQEAAGLYRSMLAGKRVLVVLDNAHSTEQVRPLLPGAAGCMVMITSRDRLTGLVATHDARRLTLEVLDAQEAEALLEHILGPRRVAAEPAAVTALAQACGHLPLALRIAAANLAGRPQQPIAGYLTELRAGDRLTGLTVAHDPQAAVRVAFDHSYHRLDPGRRLLYRLLGLVPGPSVCAAAAASLAGIGVGDAKRALEALAEAHLVQPRGRDRYAMHDLLKAYARERAHLHDGPAACEAALERLLGWYLGGVDAAANLLYPKAVRLPLPPGAATASPAAFSGSSQAVAWLEAELANLVAATRYAADHGPHPAAWLVGDALRTYFWDWRPTVEWQLIAQAGLDAATAAGDVRAQVTGHLNLGQANRAAGRQQPALRHHTTALTLARQAGWTDGQAAALAGLATVALTQGDPQHAAHQLAQAAALYRLNGSVEGQADSLTDLGLVERELGRLHEAAAHQAQALEIYRRIGSRLGEATALGALGEVDHKLGRLGTARRHLTSALGLHQELGIRFPQAYFLRCLAEVDRDAGHPEEALATAREALRLAREIGDPSTEAWVRAVLASIQLRLGHAHDADAQYRQSFKLAERIASPINKVRAGLGLADVRLALDRPHQALDRAHHAQDIAARTGLRILQGGAHITMAAAHHRLGHHDQALAHAQQAVELHRRSGHRLGEARALRILGCAHRDTGDPRAAVRRWHEALDLLTGLAGPEAEEIRTLLDA</sequence>
<dbReference type="PROSITE" id="PS50943">
    <property type="entry name" value="HTH_CROC1"/>
    <property type="match status" value="1"/>
</dbReference>
<dbReference type="InterPro" id="IPR001387">
    <property type="entry name" value="Cro/C1-type_HTH"/>
</dbReference>
<gene>
    <name evidence="2" type="ORF">FH608_016175</name>
</gene>
<dbReference type="SUPFAM" id="SSF47413">
    <property type="entry name" value="lambda repressor-like DNA-binding domains"/>
    <property type="match status" value="1"/>
</dbReference>
<feature type="region of interest" description="Disordered" evidence="1">
    <location>
        <begin position="86"/>
        <end position="106"/>
    </location>
</feature>
<protein>
    <submittedName>
        <fullName evidence="2">Tetratricopeptide repeat protein</fullName>
    </submittedName>
</protein>
<accession>A0A5C4WKK1</accession>
<name>A0A5C4WKK1_9ACTN</name>
<dbReference type="Pfam" id="PF13424">
    <property type="entry name" value="TPR_12"/>
    <property type="match status" value="2"/>
</dbReference>
<dbReference type="InterPro" id="IPR010982">
    <property type="entry name" value="Lambda_DNA-bd_dom_sf"/>
</dbReference>
<dbReference type="InterPro" id="IPR019734">
    <property type="entry name" value="TPR_rpt"/>
</dbReference>
<dbReference type="SMART" id="SM00028">
    <property type="entry name" value="TPR"/>
    <property type="match status" value="8"/>
</dbReference>
<dbReference type="Gene3D" id="1.10.260.40">
    <property type="entry name" value="lambda repressor-like DNA-binding domains"/>
    <property type="match status" value="1"/>
</dbReference>
<reference evidence="2 3" key="1">
    <citation type="submission" date="2019-10" db="EMBL/GenBank/DDBJ databases">
        <title>Nonomuraea sp. nov., isolated from Phyllanthus amarus.</title>
        <authorList>
            <person name="Klykleung N."/>
            <person name="Tanasupawat S."/>
        </authorList>
    </citation>
    <scope>NUCLEOTIDE SEQUENCE [LARGE SCALE GENOMIC DNA]</scope>
    <source>
        <strain evidence="2 3">PA1-10</strain>
    </source>
</reference>
<evidence type="ECO:0000313" key="2">
    <source>
        <dbReference type="EMBL" id="KAB8194714.1"/>
    </source>
</evidence>
<dbReference type="Proteomes" id="UP000312512">
    <property type="component" value="Unassembled WGS sequence"/>
</dbReference>
<dbReference type="InterPro" id="IPR026000">
    <property type="entry name" value="Apc5_dom"/>
</dbReference>
<dbReference type="AlphaFoldDB" id="A0A5C4WKK1"/>
<dbReference type="SUPFAM" id="SSF52540">
    <property type="entry name" value="P-loop containing nucleoside triphosphate hydrolases"/>
    <property type="match status" value="1"/>
</dbReference>
<dbReference type="PRINTS" id="PR00364">
    <property type="entry name" value="DISEASERSIST"/>
</dbReference>
<proteinExistence type="predicted"/>
<dbReference type="SUPFAM" id="SSF48452">
    <property type="entry name" value="TPR-like"/>
    <property type="match status" value="3"/>
</dbReference>
<dbReference type="SMART" id="SM00530">
    <property type="entry name" value="HTH_XRE"/>
    <property type="match status" value="1"/>
</dbReference>
<dbReference type="Gene3D" id="3.40.50.300">
    <property type="entry name" value="P-loop containing nucleotide triphosphate hydrolases"/>
    <property type="match status" value="1"/>
</dbReference>
<dbReference type="Gene3D" id="1.25.40.10">
    <property type="entry name" value="Tetratricopeptide repeat domain"/>
    <property type="match status" value="2"/>
</dbReference>
<organism evidence="2 3">
    <name type="scientific">Nonomuraea phyllanthi</name>
    <dbReference type="NCBI Taxonomy" id="2219224"/>
    <lineage>
        <taxon>Bacteria</taxon>
        <taxon>Bacillati</taxon>
        <taxon>Actinomycetota</taxon>
        <taxon>Actinomycetes</taxon>
        <taxon>Streptosporangiales</taxon>
        <taxon>Streptosporangiaceae</taxon>
        <taxon>Nonomuraea</taxon>
    </lineage>
</organism>